<accession>A0A7W8JVQ5</accession>
<protein>
    <submittedName>
        <fullName evidence="2">Uncharacterized protein</fullName>
    </submittedName>
</protein>
<feature type="region of interest" description="Disordered" evidence="1">
    <location>
        <begin position="701"/>
        <end position="727"/>
    </location>
</feature>
<comment type="caution">
    <text evidence="2">The sequence shown here is derived from an EMBL/GenBank/DDBJ whole genome shotgun (WGS) entry which is preliminary data.</text>
</comment>
<dbReference type="Proteomes" id="UP000552709">
    <property type="component" value="Unassembled WGS sequence"/>
</dbReference>
<evidence type="ECO:0000313" key="3">
    <source>
        <dbReference type="Proteomes" id="UP000552709"/>
    </source>
</evidence>
<dbReference type="RefSeq" id="WP_184133748.1">
    <property type="nucleotide sequence ID" value="NZ_JACHFL010000008.1"/>
</dbReference>
<feature type="region of interest" description="Disordered" evidence="1">
    <location>
        <begin position="1382"/>
        <end position="1409"/>
    </location>
</feature>
<keyword evidence="3" id="KW-1185">Reference proteome</keyword>
<organism evidence="2 3">
    <name type="scientific">Deinococcus humi</name>
    <dbReference type="NCBI Taxonomy" id="662880"/>
    <lineage>
        <taxon>Bacteria</taxon>
        <taxon>Thermotogati</taxon>
        <taxon>Deinococcota</taxon>
        <taxon>Deinococci</taxon>
        <taxon>Deinococcales</taxon>
        <taxon>Deinococcaceae</taxon>
        <taxon>Deinococcus</taxon>
    </lineage>
</organism>
<proteinExistence type="predicted"/>
<dbReference type="Gene3D" id="3.90.1720.10">
    <property type="entry name" value="endopeptidase domain like (from Nostoc punctiforme)"/>
    <property type="match status" value="1"/>
</dbReference>
<gene>
    <name evidence="2" type="ORF">HNQ08_003101</name>
</gene>
<reference evidence="2 3" key="1">
    <citation type="submission" date="2020-08" db="EMBL/GenBank/DDBJ databases">
        <title>Genomic Encyclopedia of Type Strains, Phase IV (KMG-IV): sequencing the most valuable type-strain genomes for metagenomic binning, comparative biology and taxonomic classification.</title>
        <authorList>
            <person name="Goeker M."/>
        </authorList>
    </citation>
    <scope>NUCLEOTIDE SEQUENCE [LARGE SCALE GENOMIC DNA]</scope>
    <source>
        <strain evidence="2 3">DSM 27939</strain>
    </source>
</reference>
<evidence type="ECO:0000313" key="2">
    <source>
        <dbReference type="EMBL" id="MBB5363994.1"/>
    </source>
</evidence>
<sequence length="2083" mass="221466">MAGIVETILLNIQASVSGAAGIAGLTGGISGLTNKLLGLNQGLQIVQQVTSAVNGMVNQLEDWADAANKAATDTRVFQLTLARFGVSVDEAGGAAQRLADKFGLSVQEVQGSMTTLIRAGFRDMGQLEQVMTGAAASAVAFGRTASEGFDRIGDAAVTGLSAALNSIGIAENLGPALDKYAASLDKTADALTDVERAQALANLVTKATGVEVEALGEIQNDYVKSQQASKLASDNLSRALGEITMPIVIRYKQATADLTNTVIEGIRAYQQGGDALKVLTDKYPQLGRGLSQLKPVAEEMKRGLLDAWGGITDFAERVLLPAFEQIRPVAERVWRYIPPLIESAGRLIGETFKLIADLWQNVLKPVWDALAPVVEYAVTGALSFLKEGFDFISGIFTSIRALIHGDWRGAWGTFSETVSKAWDRINEILEGLGTSIRTALFKLADTAKERGRVFGENLRDSIVAGVAGLAEQLTDRMTDAIEKMTAKLPQWFKDRFGITAVVETLEGNADAAGQRAADARAGIAGRAPTIDPSTLNEFSASIFEQAFKQRGDKLADNFVDYCLRWVRDELGDAAPEFRNQLNKLFQSNPEIYTDANGKTSKTPTARSAYGNFQAAGLTRDYKTFADLKVGDTVFYVDGGQNHVGTYIGNGQVRGNNRVSYQESGGKDPVGTVDINRLGKVTGYVAATELLAYLNGNTPVTGQPKAGTPANVPTVKPPASPADTTDQGGPFTAQQYAEALKRLKAIETAQKALQSDKDNVALANSLIAAQAASEKFAKSSLSAADAVKAAQTAMSGAKKTTDAYIATQADFNNYSREALLLIKEQERVNKSGTAAEREAVRGRVLAFAEQGKAQAAVLDAERAAYQSRQQLSEKEKQDEVARAQVMAGIARDAAAGREAEARRGLDSLKRAQAEALDLAEDDAGKRAQVIDSSGPQILAAEALIARRVREQAVRAANDAAAERLKVEGANGAEIEKARRAAVAEAYRVEKEAGTVARGEQRRAERGASKTAAEEQKQLAAELAGLKIDSAKATAGRLKLLADEEFRNAEGDAQRQLELVRKSSQAEFDRAQQIAQATRRLAYEDAAGKPNEQALRDKAQADYRATVEQARITRLGQVKTAQDAVTKSLDEGTRAGNAALDSLEKLNLGGRDLVNTAQKLPDTRAQYDTLFARIVALRDELTDPSVVDAWTQSIQEMGTAGQLSAVQVQTLLNIVKDLSGARDVQVGDNLQGRGVVREAATNDASQGTLAQGEAERLAAAMIGMDPEELGGILAGLVAKGFGESDLAQLIRGQIVTMNFDDLAQMVTDANGPRFQTDNEVRGIGVPAENATEAYLNLESVIQDIGQFSLSELDKLISQTGLGADEAERLYTAWAAVYGEFEKGAGGSDATSGPGKGLLNNARPDDASQGTLAPGEADRLLEAMVGIDPKELGGILADLVARGFGESDLARLIRGQIQSSAEAIDASLREFGGVGVDVNTGEQTFLTDDEVRGIGQRSENAQDAFIDLEAVIETVMTLSREEMDALLAKTDLLPDQIKKVTAAWEDLHGTLESANIATLDEQLDPIAVNLQSVFDRLQSGASTAGEARQDFALLRAQLEGIGGEAAQNLIAVIDDAIRGFDSLGSVSADVTAALAKVRKEAELPYDGLIRKLQQMRTEPGAAVVEIDALIASLQKLNGVAAKEQGIEKMTAKINEFADYARRAIPLVTSAFQALGGMSGEVADAWGDSLGRMVNDVVSFATAIARGDYIGAAIQALTSIFTFFTRQAEEARAELKKTMDYSKQFRFDNGDGYGTRKTTSTTTGFLFWQKTVVTEQIDEVGKQMALSFENAVVNGVGSGLAEAVAKNDSSILEKSILTNLKNAALQGLTEAFLSSATVAGVIGPLVQNLIAAFRTGNTENIRAAVADFREGVRGLKSEMDGLVEAGKILSDELGDAGESFSSTFSDSIRSGVRALLSGQSPLQALYDDVRGKIESAVINGFFVQAALDKLQPFLDALKAKLDAGMDPTQAIAQIGAQLPGISAQLQLELGPLVAALNTYLPNALNANTAALNGNTAALRESQFQTTYAVSYADVRPNSTVRQQLAGL</sequence>
<evidence type="ECO:0000256" key="1">
    <source>
        <dbReference type="SAM" id="MobiDB-lite"/>
    </source>
</evidence>
<dbReference type="EMBL" id="JACHFL010000008">
    <property type="protein sequence ID" value="MBB5363994.1"/>
    <property type="molecule type" value="Genomic_DNA"/>
</dbReference>
<name>A0A7W8JVQ5_9DEIO</name>